<sequence length="356" mass="40841">MKKICIITTSLGKGGAERFSALLSQMLSELEYEVHIMMTKNDIDYAFFGEMFNLQQEFGDNISDFKKIKVLRSYFKKHAFDVIIDNRTRNKFLKEFILYHYVFKAKKMISIVHSYYLLNYLPRSKFLAKLLYKNKTKIITVSKEIQETVISSYGFKDCGHIYNPVDVEKIDKGASQEVAISGDFILSYGRIDEPVKNFTLLLKAYKKSFLHQKGIKLYVIGGGKDVIFLKEKIRELALEDHVDYIPFVNNPFPYVKKALFTVLTSRHEGFPMVLLEALACQTPVISVNCKSGPKEIIQHGANGLIVENYNAEALANALNTLVDDKSLYTKCKANAKNSIDKFSIEKITKEWENLLR</sequence>
<dbReference type="Pfam" id="PF00534">
    <property type="entry name" value="Glycos_transf_1"/>
    <property type="match status" value="1"/>
</dbReference>
<keyword evidence="3" id="KW-0808">Transferase</keyword>
<evidence type="ECO:0000259" key="2">
    <source>
        <dbReference type="Pfam" id="PF13439"/>
    </source>
</evidence>
<keyword evidence="4" id="KW-1185">Reference proteome</keyword>
<evidence type="ECO:0000313" key="4">
    <source>
        <dbReference type="Proteomes" id="UP001176806"/>
    </source>
</evidence>
<dbReference type="PANTHER" id="PTHR12526">
    <property type="entry name" value="GLYCOSYLTRANSFERASE"/>
    <property type="match status" value="1"/>
</dbReference>
<dbReference type="RefSeq" id="WP_303300657.1">
    <property type="nucleotide sequence ID" value="NZ_BAABDA010000042.1"/>
</dbReference>
<keyword evidence="3" id="KW-0328">Glycosyltransferase</keyword>
<evidence type="ECO:0000259" key="1">
    <source>
        <dbReference type="Pfam" id="PF00534"/>
    </source>
</evidence>
<accession>A0ABT8WK80</accession>
<dbReference type="Pfam" id="PF13439">
    <property type="entry name" value="Glyco_transf_4"/>
    <property type="match status" value="1"/>
</dbReference>
<feature type="domain" description="Glycosyltransferase subfamily 4-like N-terminal" evidence="2">
    <location>
        <begin position="14"/>
        <end position="169"/>
    </location>
</feature>
<organism evidence="3 4">
    <name type="scientific">Flavivirga jejuensis</name>
    <dbReference type="NCBI Taxonomy" id="870487"/>
    <lineage>
        <taxon>Bacteria</taxon>
        <taxon>Pseudomonadati</taxon>
        <taxon>Bacteroidota</taxon>
        <taxon>Flavobacteriia</taxon>
        <taxon>Flavobacteriales</taxon>
        <taxon>Flavobacteriaceae</taxon>
        <taxon>Flavivirga</taxon>
    </lineage>
</organism>
<reference evidence="3" key="1">
    <citation type="submission" date="2023-07" db="EMBL/GenBank/DDBJ databases">
        <title>Two novel species in the genus Flavivirga.</title>
        <authorList>
            <person name="Kwon K."/>
        </authorList>
    </citation>
    <scope>NUCLEOTIDE SEQUENCE</scope>
    <source>
        <strain evidence="3">KACC 14158</strain>
    </source>
</reference>
<dbReference type="EMBL" id="JAUOEL010000001">
    <property type="protein sequence ID" value="MDO5973566.1"/>
    <property type="molecule type" value="Genomic_DNA"/>
</dbReference>
<dbReference type="Proteomes" id="UP001176806">
    <property type="component" value="Unassembled WGS sequence"/>
</dbReference>
<name>A0ABT8WK80_9FLAO</name>
<proteinExistence type="predicted"/>
<dbReference type="InterPro" id="IPR001296">
    <property type="entry name" value="Glyco_trans_1"/>
</dbReference>
<dbReference type="GO" id="GO:0016757">
    <property type="term" value="F:glycosyltransferase activity"/>
    <property type="evidence" value="ECO:0007669"/>
    <property type="project" value="UniProtKB-KW"/>
</dbReference>
<comment type="caution">
    <text evidence="3">The sequence shown here is derived from an EMBL/GenBank/DDBJ whole genome shotgun (WGS) entry which is preliminary data.</text>
</comment>
<protein>
    <submittedName>
        <fullName evidence="3">Glycosyltransferase</fullName>
        <ecNumber evidence="3">2.4.-.-</ecNumber>
    </submittedName>
</protein>
<evidence type="ECO:0000313" key="3">
    <source>
        <dbReference type="EMBL" id="MDO5973566.1"/>
    </source>
</evidence>
<gene>
    <name evidence="3" type="ORF">Q4Q40_05150</name>
</gene>
<dbReference type="SUPFAM" id="SSF53756">
    <property type="entry name" value="UDP-Glycosyltransferase/glycogen phosphorylase"/>
    <property type="match status" value="1"/>
</dbReference>
<dbReference type="Gene3D" id="3.40.50.2000">
    <property type="entry name" value="Glycogen Phosphorylase B"/>
    <property type="match status" value="2"/>
</dbReference>
<dbReference type="EC" id="2.4.-.-" evidence="3"/>
<feature type="domain" description="Glycosyl transferase family 1" evidence="1">
    <location>
        <begin position="183"/>
        <end position="337"/>
    </location>
</feature>
<dbReference type="PANTHER" id="PTHR12526:SF630">
    <property type="entry name" value="GLYCOSYLTRANSFERASE"/>
    <property type="match status" value="1"/>
</dbReference>
<dbReference type="InterPro" id="IPR028098">
    <property type="entry name" value="Glyco_trans_4-like_N"/>
</dbReference>